<keyword evidence="4 9" id="KW-0808">Transferase</keyword>
<gene>
    <name evidence="10" type="primary">gst1-1</name>
</gene>
<dbReference type="SUPFAM" id="SSF52833">
    <property type="entry name" value="Thioredoxin-like"/>
    <property type="match status" value="1"/>
</dbReference>
<evidence type="ECO:0000256" key="5">
    <source>
        <dbReference type="ARBA" id="ARBA00041523"/>
    </source>
</evidence>
<dbReference type="FunFam" id="1.20.1050.10:FF:000007">
    <property type="entry name" value="Glutathione S-transferase 1-1"/>
    <property type="match status" value="1"/>
</dbReference>
<dbReference type="PANTHER" id="PTHR43969">
    <property type="entry name" value="GLUTATHIONE S TRANSFERASE D10, ISOFORM A-RELATED"/>
    <property type="match status" value="1"/>
</dbReference>
<dbReference type="SFLD" id="SFLDG01153">
    <property type="entry name" value="Main.4:_Theta-like"/>
    <property type="match status" value="1"/>
</dbReference>
<comment type="similarity">
    <text evidence="1">Belongs to the GST superfamily. Theta family.</text>
</comment>
<dbReference type="Gene3D" id="3.40.30.10">
    <property type="entry name" value="Glutaredoxin"/>
    <property type="match status" value="1"/>
</dbReference>
<dbReference type="AlphaFoldDB" id="Q6R1L0"/>
<name>Q6R1L0_MAYDE</name>
<dbReference type="FunFam" id="3.40.30.10:FF:000034">
    <property type="entry name" value="glutathione S-transferase 1"/>
    <property type="match status" value="1"/>
</dbReference>
<proteinExistence type="evidence at transcript level"/>
<dbReference type="CDD" id="cd03177">
    <property type="entry name" value="GST_C_Delta_Epsilon"/>
    <property type="match status" value="1"/>
</dbReference>
<dbReference type="SUPFAM" id="SSF47616">
    <property type="entry name" value="GST C-terminal domain-like"/>
    <property type="match status" value="1"/>
</dbReference>
<dbReference type="PROSITE" id="PS50405">
    <property type="entry name" value="GST_CTER"/>
    <property type="match status" value="1"/>
</dbReference>
<feature type="domain" description="GST C-terminal" evidence="8">
    <location>
        <begin position="90"/>
        <end position="216"/>
    </location>
</feature>
<dbReference type="GO" id="GO:0004364">
    <property type="term" value="F:glutathione transferase activity"/>
    <property type="evidence" value="ECO:0007669"/>
    <property type="project" value="UniProtKB-EC"/>
</dbReference>
<comment type="catalytic activity">
    <reaction evidence="6">
        <text>RX + glutathione = an S-substituted glutathione + a halide anion + H(+)</text>
        <dbReference type="Rhea" id="RHEA:16437"/>
        <dbReference type="ChEBI" id="CHEBI:15378"/>
        <dbReference type="ChEBI" id="CHEBI:16042"/>
        <dbReference type="ChEBI" id="CHEBI:17792"/>
        <dbReference type="ChEBI" id="CHEBI:57925"/>
        <dbReference type="ChEBI" id="CHEBI:90779"/>
        <dbReference type="EC" id="2.5.1.18"/>
    </reaction>
</comment>
<organism evidence="9">
    <name type="scientific">Mayetiola destructor</name>
    <name type="common">Hessian fly</name>
    <dbReference type="NCBI Taxonomy" id="39758"/>
    <lineage>
        <taxon>Eukaryota</taxon>
        <taxon>Metazoa</taxon>
        <taxon>Ecdysozoa</taxon>
        <taxon>Arthropoda</taxon>
        <taxon>Hexapoda</taxon>
        <taxon>Insecta</taxon>
        <taxon>Pterygota</taxon>
        <taxon>Neoptera</taxon>
        <taxon>Endopterygota</taxon>
        <taxon>Diptera</taxon>
        <taxon>Nematocera</taxon>
        <taxon>Sciaroidea</taxon>
        <taxon>Cecidomyiidae</taxon>
        <taxon>Mayetiola</taxon>
    </lineage>
</organism>
<dbReference type="InterPro" id="IPR040079">
    <property type="entry name" value="Glutathione_S-Trfase"/>
</dbReference>
<feature type="domain" description="GST N-terminal" evidence="7">
    <location>
        <begin position="3"/>
        <end position="84"/>
    </location>
</feature>
<dbReference type="PROSITE" id="PS50404">
    <property type="entry name" value="GST_NTER"/>
    <property type="match status" value="1"/>
</dbReference>
<evidence type="ECO:0000313" key="9">
    <source>
        <dbReference type="EMBL" id="AAR99711.1"/>
    </source>
</evidence>
<dbReference type="SFLD" id="SFLDS00019">
    <property type="entry name" value="Glutathione_Transferase_(cytos"/>
    <property type="match status" value="1"/>
</dbReference>
<dbReference type="InterPro" id="IPR010987">
    <property type="entry name" value="Glutathione-S-Trfase_C-like"/>
</dbReference>
<dbReference type="Gene3D" id="1.20.1050.10">
    <property type="match status" value="1"/>
</dbReference>
<sequence>MTEKITLYYNIVSPPACAVLLCGAELGIEFNLKEIDLFYREHKKPEFIKKNPQHTVPLIEDDGVFIADSHAICAYLVGKYGKSDSLYPKDLVKRALVDSRLHFDSGHMFCRLRMLFEPVFFNKEKNFPDDRINYIRSQYEILNRFLENSAYVCGDVLTIADFCLVATATSLTEIVPFDPVAHANVLQWIDRLAKLPYYEQANGTGARDLQAAVKGILAKNQSS</sequence>
<dbReference type="EMBL" id="AY515853">
    <property type="protein sequence ID" value="AAS00666.1"/>
    <property type="molecule type" value="mRNA"/>
</dbReference>
<evidence type="ECO:0000256" key="4">
    <source>
        <dbReference type="ARBA" id="ARBA00022679"/>
    </source>
</evidence>
<dbReference type="InterPro" id="IPR036282">
    <property type="entry name" value="Glutathione-S-Trfase_C_sf"/>
</dbReference>
<evidence type="ECO:0000259" key="7">
    <source>
        <dbReference type="PROSITE" id="PS50404"/>
    </source>
</evidence>
<dbReference type="SFLD" id="SFLDG00358">
    <property type="entry name" value="Main_(cytGST)"/>
    <property type="match status" value="1"/>
</dbReference>
<evidence type="ECO:0000256" key="6">
    <source>
        <dbReference type="ARBA" id="ARBA00047960"/>
    </source>
</evidence>
<dbReference type="CDD" id="cd03045">
    <property type="entry name" value="GST_N_Delta_Epsilon"/>
    <property type="match status" value="1"/>
</dbReference>
<evidence type="ECO:0000256" key="1">
    <source>
        <dbReference type="ARBA" id="ARBA00009899"/>
    </source>
</evidence>
<dbReference type="InterPro" id="IPR004045">
    <property type="entry name" value="Glutathione_S-Trfase_N"/>
</dbReference>
<evidence type="ECO:0000313" key="10">
    <source>
        <dbReference type="EMBL" id="AAS00666.1"/>
    </source>
</evidence>
<accession>Q6R1L0</accession>
<evidence type="ECO:0000259" key="8">
    <source>
        <dbReference type="PROSITE" id="PS50405"/>
    </source>
</evidence>
<comment type="subunit">
    <text evidence="2">Homodimer.</text>
</comment>
<dbReference type="InterPro" id="IPR004046">
    <property type="entry name" value="GST_C"/>
</dbReference>
<evidence type="ECO:0000256" key="2">
    <source>
        <dbReference type="ARBA" id="ARBA00011738"/>
    </source>
</evidence>
<dbReference type="InterPro" id="IPR036249">
    <property type="entry name" value="Thioredoxin-like_sf"/>
</dbReference>
<protein>
    <recommendedName>
        <fullName evidence="3">glutathione transferase</fullName>
        <ecNumber evidence="3">2.5.1.18</ecNumber>
    </recommendedName>
    <alternativeName>
        <fullName evidence="5">GST class-theta</fullName>
    </alternativeName>
</protein>
<reference evidence="9" key="1">
    <citation type="journal article" date="2004" name="Ann. Entomol. Soc. Am.">
        <title>Molecular cloning and characterization of a glutathione S-transferase gene from Hessian fly (Diptera: Cecidomyiidae).</title>
        <authorList>
            <person name="Yoshiyama M."/>
            <person name="Shukle R.H."/>
        </authorList>
    </citation>
    <scope>NUCLEOTIDE SEQUENCE</scope>
</reference>
<dbReference type="GO" id="GO:0006749">
    <property type="term" value="P:glutathione metabolic process"/>
    <property type="evidence" value="ECO:0007669"/>
    <property type="project" value="TreeGrafter"/>
</dbReference>
<dbReference type="Pfam" id="PF00043">
    <property type="entry name" value="GST_C"/>
    <property type="match status" value="1"/>
</dbReference>
<dbReference type="EC" id="2.5.1.18" evidence="3"/>
<dbReference type="PANTHER" id="PTHR43969:SF3">
    <property type="entry name" value="GLUTATHIONE S TRANSFERASE E11, ISOFORM A-RELATED"/>
    <property type="match status" value="1"/>
</dbReference>
<dbReference type="Pfam" id="PF02798">
    <property type="entry name" value="GST_N"/>
    <property type="match status" value="1"/>
</dbReference>
<evidence type="ECO:0000256" key="3">
    <source>
        <dbReference type="ARBA" id="ARBA00012452"/>
    </source>
</evidence>
<dbReference type="EMBL" id="AY518897">
    <property type="protein sequence ID" value="AAR99711.1"/>
    <property type="molecule type" value="Genomic_DNA"/>
</dbReference>